<dbReference type="InterPro" id="IPR007138">
    <property type="entry name" value="ABM_dom"/>
</dbReference>
<comment type="caution">
    <text evidence="2">The sequence shown here is derived from an EMBL/GenBank/DDBJ whole genome shotgun (WGS) entry which is preliminary data.</text>
</comment>
<organism evidence="2 3">
    <name type="scientific">Pseudogemmobacter lacusdianii</name>
    <dbReference type="NCBI Taxonomy" id="3069608"/>
    <lineage>
        <taxon>Bacteria</taxon>
        <taxon>Pseudomonadati</taxon>
        <taxon>Pseudomonadota</taxon>
        <taxon>Alphaproteobacteria</taxon>
        <taxon>Rhodobacterales</taxon>
        <taxon>Paracoccaceae</taxon>
        <taxon>Pseudogemmobacter</taxon>
    </lineage>
</organism>
<feature type="domain" description="ABM" evidence="1">
    <location>
        <begin position="11"/>
        <end position="69"/>
    </location>
</feature>
<reference evidence="2 3" key="1">
    <citation type="submission" date="2023-08" db="EMBL/GenBank/DDBJ databases">
        <title>Characterization of two Paracoccaceae strains isolated from Phycosphere and proposal of Xinfangfangia lacusdiani sp. nov.</title>
        <authorList>
            <person name="Deng Y."/>
            <person name="Zhang Y.Q."/>
        </authorList>
    </citation>
    <scope>NUCLEOTIDE SEQUENCE [LARGE SCALE GENOMIC DNA]</scope>
    <source>
        <strain evidence="2 3">CPCC 101601</strain>
    </source>
</reference>
<keyword evidence="2" id="KW-0560">Oxidoreductase</keyword>
<accession>A0ABU0VVA9</accession>
<sequence>MITLTGLLICANAEEAALVRDHLPEHRRLTQDEIGCLAFSVQPTEDPLIWQVDEVFTDKAAFAAHQARTRGSDWFKATGHIRRDYQITGL</sequence>
<dbReference type="RefSeq" id="WP_306679148.1">
    <property type="nucleotide sequence ID" value="NZ_JAVDBT010000003.1"/>
</dbReference>
<keyword evidence="3" id="KW-1185">Reference proteome</keyword>
<protein>
    <submittedName>
        <fullName evidence="2">Antibiotic biosynthesis monooxygenase</fullName>
    </submittedName>
</protein>
<dbReference type="EMBL" id="JAVDBT010000003">
    <property type="protein sequence ID" value="MDQ2065458.1"/>
    <property type="molecule type" value="Genomic_DNA"/>
</dbReference>
<dbReference type="GO" id="GO:0004497">
    <property type="term" value="F:monooxygenase activity"/>
    <property type="evidence" value="ECO:0007669"/>
    <property type="project" value="UniProtKB-KW"/>
</dbReference>
<dbReference type="Pfam" id="PF03992">
    <property type="entry name" value="ABM"/>
    <property type="match status" value="1"/>
</dbReference>
<evidence type="ECO:0000313" key="2">
    <source>
        <dbReference type="EMBL" id="MDQ2065458.1"/>
    </source>
</evidence>
<dbReference type="SUPFAM" id="SSF54909">
    <property type="entry name" value="Dimeric alpha+beta barrel"/>
    <property type="match status" value="1"/>
</dbReference>
<name>A0ABU0VVA9_9RHOB</name>
<keyword evidence="2" id="KW-0503">Monooxygenase</keyword>
<dbReference type="InterPro" id="IPR011008">
    <property type="entry name" value="Dimeric_a/b-barrel"/>
</dbReference>
<dbReference type="Gene3D" id="3.30.70.100">
    <property type="match status" value="1"/>
</dbReference>
<evidence type="ECO:0000259" key="1">
    <source>
        <dbReference type="Pfam" id="PF03992"/>
    </source>
</evidence>
<dbReference type="Proteomes" id="UP001239680">
    <property type="component" value="Unassembled WGS sequence"/>
</dbReference>
<evidence type="ECO:0000313" key="3">
    <source>
        <dbReference type="Proteomes" id="UP001239680"/>
    </source>
</evidence>
<proteinExistence type="predicted"/>
<gene>
    <name evidence="2" type="ORF">Q9295_03660</name>
</gene>